<dbReference type="Proteomes" id="UP000250235">
    <property type="component" value="Unassembled WGS sequence"/>
</dbReference>
<dbReference type="AlphaFoldDB" id="A0A2Z7B4L5"/>
<feature type="region of interest" description="Disordered" evidence="1">
    <location>
        <begin position="382"/>
        <end position="402"/>
    </location>
</feature>
<sequence>FAATFELPSEGLTDLSKVPKNMVFDSRSLFLDSKEQVSISCFKKELKIEYRLLHNILAKTIYVKAGSFDAVTRDRFMLMMAITFDVKINWSTLLFGVSKAMVTLGSRQAKGFAIQIGVVLSNIPGLDLGKPRAFPPPRVLNEKTVHRFVHINEQVGVEKTTGSPPMKKTPKKRAVSKKRPVDSDAEVAPIVKNKRTTKGKPATIGLEAVPLQTIEPTADVPDEQPSMPKRKSQKSKRKLVLDDVDETDESAAEQPAAGTATGVQETSADVPVATQPAVAPADEDQPADDPDVIIEQILTQLDTAAATKGDDQPADDPDVIIEQILTQLDTAAATKGDDQPTAQAKESIPWFDLPFILAQRDAEGLLSSDTDEEFIADQPTVPLFLDGGDQPQVSGNSKPVTEEHMSIDDILTQISEDMMLPSVTAAEITKIRLGESISILGVQERDLFYASLPRISVHDKGKEILVEDEPVRGNPARETVELICGDVEFLVQLRDRVMEDVVQFFHSFSLNKLTDLDGLKALKAKERLMLEWAETDSLETAVRRRVFILAKYKEMLLRKFLESHRKYHVPGQPWTATASKIIDLLSVANSKSLEDLIAQQKEKKLPQSVVEEELVPHYNLIEPVQYWSAAPSLIKTWGWARVCTEIVRYHMFGCLRPVREDICRDIVVSNLSVERIPAGFQRIFRQGMDSNSFVNSFVQWDSVDIQSLQEFESTSSDGSTVYRSPSPIFQNDDSFDQEELFYIVESPESYPSIPQQQESTSSSSDSQMHFDSNDLLLDDTTEAQTSLPASSVDLSSLLDALQASLFQRQLQDDLQILRLNELKKSVMAQGVKADTDSLAIRSKFNALDAKLLLLDGQVAAIRSEQLEFQAKIAADLLSLSTQIGDIVDYIRGGDAKRGEGSSSSRPLPTPQPPPDVQGIGQSLSVEQAAEFVREADRRVSDRLERERARERRERSLSRSGSYKRGRRQ</sequence>
<gene>
    <name evidence="2" type="ORF">F511_15814</name>
</gene>
<feature type="compositionally biased region" description="Low complexity" evidence="1">
    <location>
        <begin position="752"/>
        <end position="767"/>
    </location>
</feature>
<feature type="region of interest" description="Disordered" evidence="1">
    <location>
        <begin position="935"/>
        <end position="968"/>
    </location>
</feature>
<feature type="region of interest" description="Disordered" evidence="1">
    <location>
        <begin position="894"/>
        <end position="923"/>
    </location>
</feature>
<proteinExistence type="predicted"/>
<reference evidence="2 3" key="1">
    <citation type="journal article" date="2015" name="Proc. Natl. Acad. Sci. U.S.A.">
        <title>The resurrection genome of Boea hygrometrica: A blueprint for survival of dehydration.</title>
        <authorList>
            <person name="Xiao L."/>
            <person name="Yang G."/>
            <person name="Zhang L."/>
            <person name="Yang X."/>
            <person name="Zhao S."/>
            <person name="Ji Z."/>
            <person name="Zhou Q."/>
            <person name="Hu M."/>
            <person name="Wang Y."/>
            <person name="Chen M."/>
            <person name="Xu Y."/>
            <person name="Jin H."/>
            <person name="Xiao X."/>
            <person name="Hu G."/>
            <person name="Bao F."/>
            <person name="Hu Y."/>
            <person name="Wan P."/>
            <person name="Li L."/>
            <person name="Deng X."/>
            <person name="Kuang T."/>
            <person name="Xiang C."/>
            <person name="Zhu J.K."/>
            <person name="Oliver M.J."/>
            <person name="He Y."/>
        </authorList>
    </citation>
    <scope>NUCLEOTIDE SEQUENCE [LARGE SCALE GENOMIC DNA]</scope>
    <source>
        <strain evidence="3">cv. XS01</strain>
    </source>
</reference>
<keyword evidence="3" id="KW-1185">Reference proteome</keyword>
<evidence type="ECO:0000313" key="3">
    <source>
        <dbReference type="Proteomes" id="UP000250235"/>
    </source>
</evidence>
<evidence type="ECO:0000313" key="2">
    <source>
        <dbReference type="EMBL" id="KZV26649.1"/>
    </source>
</evidence>
<feature type="non-terminal residue" evidence="2">
    <location>
        <position position="1"/>
    </location>
</feature>
<feature type="compositionally biased region" description="Basic and acidic residues" evidence="1">
    <location>
        <begin position="935"/>
        <end position="956"/>
    </location>
</feature>
<feature type="compositionally biased region" description="Basic residues" evidence="1">
    <location>
        <begin position="228"/>
        <end position="238"/>
    </location>
</feature>
<feature type="region of interest" description="Disordered" evidence="1">
    <location>
        <begin position="158"/>
        <end position="268"/>
    </location>
</feature>
<protein>
    <submittedName>
        <fullName evidence="2">Uncharacterized protein</fullName>
    </submittedName>
</protein>
<accession>A0A2Z7B4L5</accession>
<feature type="compositionally biased region" description="Acidic residues" evidence="1">
    <location>
        <begin position="242"/>
        <end position="251"/>
    </location>
</feature>
<dbReference type="EMBL" id="KV011185">
    <property type="protein sequence ID" value="KZV26649.1"/>
    <property type="molecule type" value="Genomic_DNA"/>
</dbReference>
<feature type="compositionally biased region" description="Basic residues" evidence="1">
    <location>
        <begin position="168"/>
        <end position="178"/>
    </location>
</feature>
<organism evidence="2 3">
    <name type="scientific">Dorcoceras hygrometricum</name>
    <dbReference type="NCBI Taxonomy" id="472368"/>
    <lineage>
        <taxon>Eukaryota</taxon>
        <taxon>Viridiplantae</taxon>
        <taxon>Streptophyta</taxon>
        <taxon>Embryophyta</taxon>
        <taxon>Tracheophyta</taxon>
        <taxon>Spermatophyta</taxon>
        <taxon>Magnoliopsida</taxon>
        <taxon>eudicotyledons</taxon>
        <taxon>Gunneridae</taxon>
        <taxon>Pentapetalae</taxon>
        <taxon>asterids</taxon>
        <taxon>lamiids</taxon>
        <taxon>Lamiales</taxon>
        <taxon>Gesneriaceae</taxon>
        <taxon>Didymocarpoideae</taxon>
        <taxon>Trichosporeae</taxon>
        <taxon>Loxocarpinae</taxon>
        <taxon>Dorcoceras</taxon>
    </lineage>
</organism>
<name>A0A2Z7B4L5_9LAMI</name>
<evidence type="ECO:0000256" key="1">
    <source>
        <dbReference type="SAM" id="MobiDB-lite"/>
    </source>
</evidence>
<feature type="region of interest" description="Disordered" evidence="1">
    <location>
        <begin position="750"/>
        <end position="771"/>
    </location>
</feature>